<name>A0ABP1PWY6_9HEXA</name>
<dbReference type="Gene3D" id="2.60.40.10">
    <property type="entry name" value="Immunoglobulins"/>
    <property type="match status" value="1"/>
</dbReference>
<dbReference type="PANTHER" id="PTHR21261:SF2">
    <property type="entry name" value="GH04238P-RELATED"/>
    <property type="match status" value="1"/>
</dbReference>
<dbReference type="PANTHER" id="PTHR21261">
    <property type="entry name" value="BEAT PROTEIN"/>
    <property type="match status" value="1"/>
</dbReference>
<gene>
    <name evidence="1" type="ORF">ODALV1_LOCUS4769</name>
</gene>
<dbReference type="EMBL" id="CAXLJM020000014">
    <property type="protein sequence ID" value="CAL8080890.1"/>
    <property type="molecule type" value="Genomic_DNA"/>
</dbReference>
<keyword evidence="2" id="KW-1185">Reference proteome</keyword>
<dbReference type="InterPro" id="IPR013783">
    <property type="entry name" value="Ig-like_fold"/>
</dbReference>
<evidence type="ECO:0000313" key="1">
    <source>
        <dbReference type="EMBL" id="CAL8080890.1"/>
    </source>
</evidence>
<organism evidence="1 2">
    <name type="scientific">Orchesella dallaii</name>
    <dbReference type="NCBI Taxonomy" id="48710"/>
    <lineage>
        <taxon>Eukaryota</taxon>
        <taxon>Metazoa</taxon>
        <taxon>Ecdysozoa</taxon>
        <taxon>Arthropoda</taxon>
        <taxon>Hexapoda</taxon>
        <taxon>Collembola</taxon>
        <taxon>Entomobryomorpha</taxon>
        <taxon>Entomobryoidea</taxon>
        <taxon>Orchesellidae</taxon>
        <taxon>Orchesellinae</taxon>
        <taxon>Orchesella</taxon>
    </lineage>
</organism>
<sequence>MFFSPGEITGVSAVRINSLSIPHVVRNGTEESVILDCDYSIEDHEKKGLVVKWYFSNQASPVYQWIPNSKPISLGILKGKLNLDFEADLDNYKMKRALQIIRPTTELSGNWMCQVSTFEGEAMKASRMIVYAPEKEMEMKVVENRRGGFVNVSCWATRVFPKPEMTFFYEAEQQVPGVTIRYEEYDGAYDVTAYKVIEDTTLSSMIGTVFECELAIPYTSYVRRRSTVFEPGSLELKDAMRMSIGQPRVSLDMTRLLLPITIFTMAYFSLH</sequence>
<dbReference type="Proteomes" id="UP001642540">
    <property type="component" value="Unassembled WGS sequence"/>
</dbReference>
<reference evidence="1 2" key="1">
    <citation type="submission" date="2024-08" db="EMBL/GenBank/DDBJ databases">
        <authorList>
            <person name="Cucini C."/>
            <person name="Frati F."/>
        </authorList>
    </citation>
    <scope>NUCLEOTIDE SEQUENCE [LARGE SCALE GENOMIC DNA]</scope>
</reference>
<protein>
    <recommendedName>
        <fullName evidence="3">Ig-like domain-containing protein</fullName>
    </recommendedName>
</protein>
<comment type="caution">
    <text evidence="1">The sequence shown here is derived from an EMBL/GenBank/DDBJ whole genome shotgun (WGS) entry which is preliminary data.</text>
</comment>
<dbReference type="SUPFAM" id="SSF48726">
    <property type="entry name" value="Immunoglobulin"/>
    <property type="match status" value="1"/>
</dbReference>
<accession>A0ABP1PWY6</accession>
<evidence type="ECO:0000313" key="2">
    <source>
        <dbReference type="Proteomes" id="UP001642540"/>
    </source>
</evidence>
<evidence type="ECO:0008006" key="3">
    <source>
        <dbReference type="Google" id="ProtNLM"/>
    </source>
</evidence>
<dbReference type="InterPro" id="IPR036179">
    <property type="entry name" value="Ig-like_dom_sf"/>
</dbReference>
<proteinExistence type="predicted"/>